<dbReference type="GO" id="GO:0016787">
    <property type="term" value="F:hydrolase activity"/>
    <property type="evidence" value="ECO:0007669"/>
    <property type="project" value="UniProtKB-KW"/>
</dbReference>
<dbReference type="AlphaFoldDB" id="A0A6N8FL98"/>
<dbReference type="PANTHER" id="PTHR46438:SF11">
    <property type="entry name" value="LIPASE-RELATED"/>
    <property type="match status" value="1"/>
</dbReference>
<dbReference type="PANTHER" id="PTHR46438">
    <property type="entry name" value="ALPHA/BETA-HYDROLASES SUPERFAMILY PROTEIN"/>
    <property type="match status" value="1"/>
</dbReference>
<keyword evidence="3" id="KW-1185">Reference proteome</keyword>
<dbReference type="Gene3D" id="3.40.50.1820">
    <property type="entry name" value="alpha/beta hydrolase"/>
    <property type="match status" value="1"/>
</dbReference>
<dbReference type="Pfam" id="PF00561">
    <property type="entry name" value="Abhydrolase_1"/>
    <property type="match status" value="1"/>
</dbReference>
<feature type="domain" description="AB hydrolase-1" evidence="1">
    <location>
        <begin position="2"/>
        <end position="231"/>
    </location>
</feature>
<dbReference type="PRINTS" id="PR00412">
    <property type="entry name" value="EPOXHYDRLASE"/>
</dbReference>
<proteinExistence type="predicted"/>
<reference evidence="2 3" key="1">
    <citation type="submission" date="2019-11" db="EMBL/GenBank/DDBJ databases">
        <authorList>
            <person name="Li X."/>
        </authorList>
    </citation>
    <scope>NUCLEOTIDE SEQUENCE [LARGE SCALE GENOMIC DNA]</scope>
    <source>
        <strain evidence="2 3">L9</strain>
    </source>
</reference>
<sequence length="244" mass="28472">MLIHGFVSSTHTFHRLIPYLKDHFSIIAIDLPGFGRSEKSKTFVYTYNNYAELIIECLDYFHLKNCYIIGHSMGGQIAMYTARKIPNRINKLILLASSGYLQRANKWLIYASYLPFFNIVAKHRIKKNGVRENLENVLYDHSLITDELIEEYKRPINEQNFSKSLVRFVRYREGDLTKEQLKEVTTPILLIWGAEDKVVPLRIGKRLVNDLPNAKLVTYEKTGHLLTEEKPSEVSNQIREFIHI</sequence>
<evidence type="ECO:0000259" key="1">
    <source>
        <dbReference type="Pfam" id="PF00561"/>
    </source>
</evidence>
<gene>
    <name evidence="2" type="ORF">GMD78_18840</name>
</gene>
<dbReference type="SUPFAM" id="SSF53474">
    <property type="entry name" value="alpha/beta-Hydrolases"/>
    <property type="match status" value="1"/>
</dbReference>
<dbReference type="InterPro" id="IPR029058">
    <property type="entry name" value="AB_hydrolase_fold"/>
</dbReference>
<protein>
    <submittedName>
        <fullName evidence="2">Alpha/beta fold hydrolase</fullName>
    </submittedName>
</protein>
<dbReference type="EMBL" id="WOCA01000021">
    <property type="protein sequence ID" value="MUK90420.1"/>
    <property type="molecule type" value="Genomic_DNA"/>
</dbReference>
<accession>A0A6N8FL98</accession>
<comment type="caution">
    <text evidence="2">The sequence shown here is derived from an EMBL/GenBank/DDBJ whole genome shotgun (WGS) entry which is preliminary data.</text>
</comment>
<organism evidence="2 3">
    <name type="scientific">Ornithinibacillus caprae</name>
    <dbReference type="NCBI Taxonomy" id="2678566"/>
    <lineage>
        <taxon>Bacteria</taxon>
        <taxon>Bacillati</taxon>
        <taxon>Bacillota</taxon>
        <taxon>Bacilli</taxon>
        <taxon>Bacillales</taxon>
        <taxon>Bacillaceae</taxon>
        <taxon>Ornithinibacillus</taxon>
    </lineage>
</organism>
<dbReference type="InterPro" id="IPR000639">
    <property type="entry name" value="Epox_hydrolase-like"/>
</dbReference>
<evidence type="ECO:0000313" key="2">
    <source>
        <dbReference type="EMBL" id="MUK90420.1"/>
    </source>
</evidence>
<evidence type="ECO:0000313" key="3">
    <source>
        <dbReference type="Proteomes" id="UP000469125"/>
    </source>
</evidence>
<name>A0A6N8FL98_9BACI</name>
<dbReference type="PRINTS" id="PR00111">
    <property type="entry name" value="ABHYDROLASE"/>
</dbReference>
<dbReference type="InterPro" id="IPR000073">
    <property type="entry name" value="AB_hydrolase_1"/>
</dbReference>
<dbReference type="Proteomes" id="UP000469125">
    <property type="component" value="Unassembled WGS sequence"/>
</dbReference>
<keyword evidence="2" id="KW-0378">Hydrolase</keyword>